<name>A0A074ZD57_OPIVI</name>
<dbReference type="AlphaFoldDB" id="A0A074ZD57"/>
<keyword evidence="2" id="KW-1185">Reference proteome</keyword>
<dbReference type="RefSeq" id="XP_009172686.1">
    <property type="nucleotide sequence ID" value="XM_009174422.1"/>
</dbReference>
<dbReference type="OrthoDB" id="286107at2759"/>
<evidence type="ECO:0000313" key="2">
    <source>
        <dbReference type="Proteomes" id="UP000054324"/>
    </source>
</evidence>
<accession>A0A074ZD57</accession>
<sequence>MSLYIFMKETTHKVAENSSTVHDRFRPSHSGSSCRRSPRVSTNLMFYLNPNWTVFEKYAHLQINLVFTRDSTESLVYDILFSCHDIRGSKPVVGCRRVFSNLSLFGRLWLSTTLHVDVRKEPFEADWHMQHVTKPAQPMQCDQSIYRRPLTIDQPGMRDSVSVARTPPSIAQWVAEAHKPPHHDKVQSLRDGAK</sequence>
<gene>
    <name evidence="1" type="ORF">T265_08577</name>
</gene>
<evidence type="ECO:0000313" key="1">
    <source>
        <dbReference type="EMBL" id="KER23587.1"/>
    </source>
</evidence>
<dbReference type="Proteomes" id="UP000054324">
    <property type="component" value="Unassembled WGS sequence"/>
</dbReference>
<dbReference type="STRING" id="6198.A0A074ZD57"/>
<proteinExistence type="predicted"/>
<organism evidence="1 2">
    <name type="scientific">Opisthorchis viverrini</name>
    <name type="common">Southeast Asian liver fluke</name>
    <dbReference type="NCBI Taxonomy" id="6198"/>
    <lineage>
        <taxon>Eukaryota</taxon>
        <taxon>Metazoa</taxon>
        <taxon>Spiralia</taxon>
        <taxon>Lophotrochozoa</taxon>
        <taxon>Platyhelminthes</taxon>
        <taxon>Trematoda</taxon>
        <taxon>Digenea</taxon>
        <taxon>Opisthorchiida</taxon>
        <taxon>Opisthorchiata</taxon>
        <taxon>Opisthorchiidae</taxon>
        <taxon>Opisthorchis</taxon>
    </lineage>
</organism>
<protein>
    <submittedName>
        <fullName evidence="1">Uncharacterized protein</fullName>
    </submittedName>
</protein>
<dbReference type="GeneID" id="20322756"/>
<dbReference type="KEGG" id="ovi:T265_08577"/>
<dbReference type="EMBL" id="KL596844">
    <property type="protein sequence ID" value="KER23587.1"/>
    <property type="molecule type" value="Genomic_DNA"/>
</dbReference>
<dbReference type="CTD" id="20322756"/>
<reference evidence="1 2" key="1">
    <citation type="submission" date="2013-11" db="EMBL/GenBank/DDBJ databases">
        <title>Opisthorchis viverrini - life in the bile duct.</title>
        <authorList>
            <person name="Young N.D."/>
            <person name="Nagarajan N."/>
            <person name="Lin S.J."/>
            <person name="Korhonen P.K."/>
            <person name="Jex A.R."/>
            <person name="Hall R.S."/>
            <person name="Safavi-Hemami H."/>
            <person name="Kaewkong W."/>
            <person name="Bertrand D."/>
            <person name="Gao S."/>
            <person name="Seet Q."/>
            <person name="Wongkham S."/>
            <person name="Teh B.T."/>
            <person name="Wongkham C."/>
            <person name="Intapan P.M."/>
            <person name="Maleewong W."/>
            <person name="Yang X."/>
            <person name="Hu M."/>
            <person name="Wang Z."/>
            <person name="Hofmann A."/>
            <person name="Sternberg P.W."/>
            <person name="Tan P."/>
            <person name="Wang J."/>
            <person name="Gasser R.B."/>
        </authorList>
    </citation>
    <scope>NUCLEOTIDE SEQUENCE [LARGE SCALE GENOMIC DNA]</scope>
</reference>